<dbReference type="Gene3D" id="2.40.160.200">
    <property type="entry name" value="LURP1-related"/>
    <property type="match status" value="1"/>
</dbReference>
<dbReference type="InterPro" id="IPR021858">
    <property type="entry name" value="Fun_TF"/>
</dbReference>
<dbReference type="InterPro" id="IPR007612">
    <property type="entry name" value="LOR"/>
</dbReference>
<comment type="caution">
    <text evidence="5">The sequence shown here is derived from an EMBL/GenBank/DDBJ whole genome shotgun (WGS) entry which is preliminary data.</text>
</comment>
<dbReference type="InterPro" id="IPR025659">
    <property type="entry name" value="Tubby-like_C"/>
</dbReference>
<feature type="domain" description="Zn(2)-C6 fungal-type" evidence="4">
    <location>
        <begin position="175"/>
        <end position="201"/>
    </location>
</feature>
<dbReference type="InterPro" id="IPR001138">
    <property type="entry name" value="Zn2Cys6_DnaBD"/>
</dbReference>
<evidence type="ECO:0000256" key="1">
    <source>
        <dbReference type="ARBA" id="ARBA00004123"/>
    </source>
</evidence>
<evidence type="ECO:0000256" key="2">
    <source>
        <dbReference type="ARBA" id="ARBA00005437"/>
    </source>
</evidence>
<dbReference type="Proteomes" id="UP001565368">
    <property type="component" value="Unassembled WGS sequence"/>
</dbReference>
<comment type="subcellular location">
    <subcellularLocation>
        <location evidence="1">Nucleus</location>
    </subcellularLocation>
</comment>
<dbReference type="PANTHER" id="PTHR37534:SF20">
    <property type="entry name" value="PRO1A C6 ZINK-FINGER PROTEIN"/>
    <property type="match status" value="1"/>
</dbReference>
<accession>A0ABR3Q3J1</accession>
<reference evidence="5 6" key="1">
    <citation type="submission" date="2023-08" db="EMBL/GenBank/DDBJ databases">
        <title>Annotated Genome Sequence of Vanrija albida AlHP1.</title>
        <authorList>
            <person name="Herzog R."/>
        </authorList>
    </citation>
    <scope>NUCLEOTIDE SEQUENCE [LARGE SCALE GENOMIC DNA]</scope>
    <source>
        <strain evidence="5 6">AlHP1</strain>
    </source>
</reference>
<name>A0ABR3Q3J1_9TREE</name>
<dbReference type="RefSeq" id="XP_069209243.1">
    <property type="nucleotide sequence ID" value="XM_069351825.1"/>
</dbReference>
<dbReference type="Pfam" id="PF11951">
    <property type="entry name" value="Fungal_trans_2"/>
    <property type="match status" value="1"/>
</dbReference>
<dbReference type="Pfam" id="PF00172">
    <property type="entry name" value="Zn_clus"/>
    <property type="match status" value="1"/>
</dbReference>
<evidence type="ECO:0000259" key="4">
    <source>
        <dbReference type="Pfam" id="PF00172"/>
    </source>
</evidence>
<dbReference type="GeneID" id="95984321"/>
<comment type="similarity">
    <text evidence="2">Belongs to the LOR family.</text>
</comment>
<keyword evidence="3" id="KW-0539">Nucleus</keyword>
<dbReference type="SUPFAM" id="SSF54518">
    <property type="entry name" value="Tubby C-terminal domain-like"/>
    <property type="match status" value="1"/>
</dbReference>
<protein>
    <recommendedName>
        <fullName evidence="4">Zn(2)-C6 fungal-type domain-containing protein</fullName>
    </recommendedName>
</protein>
<dbReference type="InterPro" id="IPR036864">
    <property type="entry name" value="Zn2-C6_fun-type_DNA-bd_sf"/>
</dbReference>
<dbReference type="Pfam" id="PF04525">
    <property type="entry name" value="LOR"/>
    <property type="match status" value="1"/>
</dbReference>
<proteinExistence type="inferred from homology"/>
<dbReference type="PANTHER" id="PTHR37534">
    <property type="entry name" value="TRANSCRIPTIONAL ACTIVATOR PROTEIN UGA3"/>
    <property type="match status" value="1"/>
</dbReference>
<dbReference type="CDD" id="cd00067">
    <property type="entry name" value="GAL4"/>
    <property type="match status" value="1"/>
</dbReference>
<dbReference type="SUPFAM" id="SSF57701">
    <property type="entry name" value="Zn2/Cys6 DNA-binding domain"/>
    <property type="match status" value="1"/>
</dbReference>
<sequence>MTLALKDHIFFKVADPTARDVNGNVVFKFSNQKGANKVMIMNDINDNVLYQFDEATSRGLNKAVIRNGQGQELIRIDTMYSATSKFRISFQNVVTGQGVSLSVQGKLWVGLQCQLVMDNGQVVAHIIRDKTKALLLTQEKATYTLSVAPGVDLALITIVVAALNQIDQSRAMNFRCDETRPVCATCVRLGIDCLGYEGPSKPAWIRRKDVVTDVSRRIRKAVADTRSARMNQHWSAKAAERARQMAHRVEGSGAVVADDGPATIGMEDGFAALGGAAEPMALGSPVRLLSPPLPGSNNADLIQDLAELLPHPIDMAVPLPGVESDLDHELISLLGLDHSSLAMTLNPNPSYYPLLTQPSTTYGLSIPTPSHDMRYFDHYLKVILPFQYPFDRKVMVDLIAPLAFTNSVVFASVTSMAALHMGSKRRRRRPGTSLEAPMTDTDVQFAETSLRHNVSQIKTMPLARFDTHEMIVATMAVTSFHLFDGGNRNGWRESVELCRRCLASSLRGQGFPLIWTDILTSVTEGVSSKFLPLYRTLLLDGHTEKAKGRLLKETVMGCDSTTRLAMAETISLSEWKHEAARMGQLSLRSLLAHASGVERLLDERSWRERHLFEATDLGGLQRKAMSDVFYHAARVLLATVVNGCFPGVAAAVRDTVTALTALESLGVEGAERALVFPAVIAGTHAQTPQQRQFFLDRFNPLGDDAEFGNTQNGLRLIKEVWRQRDGGAPGAEVCWRTVMFELDDEGLLLI</sequence>
<dbReference type="InterPro" id="IPR038595">
    <property type="entry name" value="LOR_sf"/>
</dbReference>
<organism evidence="5 6">
    <name type="scientific">Vanrija albida</name>
    <dbReference type="NCBI Taxonomy" id="181172"/>
    <lineage>
        <taxon>Eukaryota</taxon>
        <taxon>Fungi</taxon>
        <taxon>Dikarya</taxon>
        <taxon>Basidiomycota</taxon>
        <taxon>Agaricomycotina</taxon>
        <taxon>Tremellomycetes</taxon>
        <taxon>Trichosporonales</taxon>
        <taxon>Trichosporonaceae</taxon>
        <taxon>Vanrija</taxon>
    </lineage>
</organism>
<evidence type="ECO:0000313" key="5">
    <source>
        <dbReference type="EMBL" id="KAL1409299.1"/>
    </source>
</evidence>
<gene>
    <name evidence="5" type="ORF">Q8F55_003278</name>
</gene>
<evidence type="ECO:0000256" key="3">
    <source>
        <dbReference type="ARBA" id="ARBA00023242"/>
    </source>
</evidence>
<dbReference type="EMBL" id="JBBXJM010000003">
    <property type="protein sequence ID" value="KAL1409299.1"/>
    <property type="molecule type" value="Genomic_DNA"/>
</dbReference>
<evidence type="ECO:0000313" key="6">
    <source>
        <dbReference type="Proteomes" id="UP001565368"/>
    </source>
</evidence>
<keyword evidence="6" id="KW-1185">Reference proteome</keyword>